<evidence type="ECO:0000313" key="2">
    <source>
        <dbReference type="EMBL" id="KLL11931.1"/>
    </source>
</evidence>
<reference evidence="2 3" key="1">
    <citation type="submission" date="2014-12" db="EMBL/GenBank/DDBJ databases">
        <title>Frankia sp. BMG5.1 draft genome.</title>
        <authorList>
            <person name="Gtari M."/>
            <person name="Ghodhbane-Gtari F."/>
            <person name="Nouioui I."/>
            <person name="Ktari A."/>
            <person name="Hezbri K."/>
            <person name="Mimouni W."/>
            <person name="Sbissi I."/>
            <person name="Ayari A."/>
            <person name="Yamanaka T."/>
            <person name="Normand P."/>
            <person name="Tisa L.S."/>
            <person name="Boudabous A."/>
        </authorList>
    </citation>
    <scope>NUCLEOTIDE SEQUENCE [LARGE SCALE GENOMIC DNA]</scope>
    <source>
        <strain evidence="2 3">BMG5.1</strain>
    </source>
</reference>
<accession>A0ABR5F5B6</accession>
<sequence length="67" mass="6498">MGVVVATDVRLRRPPEGGVGMGGHAGLGGSVGLGGSATRDHDRWDILATGGSVGVGGSAAGEAVRWS</sequence>
<comment type="caution">
    <text evidence="2">The sequence shown here is derived from an EMBL/GenBank/DDBJ whole genome shotgun (WGS) entry which is preliminary data.</text>
</comment>
<dbReference type="Proteomes" id="UP000035425">
    <property type="component" value="Unassembled WGS sequence"/>
</dbReference>
<feature type="region of interest" description="Disordered" evidence="1">
    <location>
        <begin position="1"/>
        <end position="25"/>
    </location>
</feature>
<keyword evidence="3" id="KW-1185">Reference proteome</keyword>
<dbReference type="RefSeq" id="WP_047222418.1">
    <property type="nucleotide sequence ID" value="NZ_JWIO01000009.1"/>
</dbReference>
<dbReference type="EMBL" id="JWIO01000009">
    <property type="protein sequence ID" value="KLL11931.1"/>
    <property type="molecule type" value="Genomic_DNA"/>
</dbReference>
<name>A0ABR5F5B6_9ACTN</name>
<proteinExistence type="predicted"/>
<gene>
    <name evidence="2" type="ORF">FrCorBMG51_07820</name>
</gene>
<evidence type="ECO:0000313" key="3">
    <source>
        <dbReference type="Proteomes" id="UP000035425"/>
    </source>
</evidence>
<protein>
    <submittedName>
        <fullName evidence="2">Uncharacterized protein</fullName>
    </submittedName>
</protein>
<evidence type="ECO:0000256" key="1">
    <source>
        <dbReference type="SAM" id="MobiDB-lite"/>
    </source>
</evidence>
<organism evidence="2 3">
    <name type="scientific">Protofrankia coriariae</name>
    <dbReference type="NCBI Taxonomy" id="1562887"/>
    <lineage>
        <taxon>Bacteria</taxon>
        <taxon>Bacillati</taxon>
        <taxon>Actinomycetota</taxon>
        <taxon>Actinomycetes</taxon>
        <taxon>Frankiales</taxon>
        <taxon>Frankiaceae</taxon>
        <taxon>Protofrankia</taxon>
    </lineage>
</organism>